<evidence type="ECO:0000256" key="4">
    <source>
        <dbReference type="ARBA" id="ARBA00022692"/>
    </source>
</evidence>
<dbReference type="AlphaFoldDB" id="H3NJ47"/>
<dbReference type="GO" id="GO:0046961">
    <property type="term" value="F:proton-transporting ATPase activity, rotational mechanism"/>
    <property type="evidence" value="ECO:0007669"/>
    <property type="project" value="InterPro"/>
</dbReference>
<dbReference type="GO" id="GO:0051117">
    <property type="term" value="F:ATPase binding"/>
    <property type="evidence" value="ECO:0007669"/>
    <property type="project" value="TreeGrafter"/>
</dbReference>
<dbReference type="Gene3D" id="1.20.1460.20">
    <property type="match status" value="1"/>
</dbReference>
<dbReference type="EMBL" id="AGEG01000010">
    <property type="protein sequence ID" value="EHR37128.1"/>
    <property type="molecule type" value="Genomic_DNA"/>
</dbReference>
<dbReference type="GO" id="GO:0033179">
    <property type="term" value="C:proton-transporting V-type ATPase, V0 domain"/>
    <property type="evidence" value="ECO:0007669"/>
    <property type="project" value="InterPro"/>
</dbReference>
<feature type="transmembrane region" description="Helical" evidence="8">
    <location>
        <begin position="556"/>
        <end position="577"/>
    </location>
</feature>
<reference evidence="9 10" key="1">
    <citation type="submission" date="2012-01" db="EMBL/GenBank/DDBJ databases">
        <title>The Genome Sequence of Facklamia languida CCUG 37842.</title>
        <authorList>
            <consortium name="The Broad Institute Genome Sequencing Platform"/>
            <person name="Earl A."/>
            <person name="Ward D."/>
            <person name="Feldgarden M."/>
            <person name="Gevers D."/>
            <person name="Huys G."/>
            <person name="Young S.K."/>
            <person name="Zeng Q."/>
            <person name="Gargeya S."/>
            <person name="Fitzgerald M."/>
            <person name="Haas B."/>
            <person name="Abouelleil A."/>
            <person name="Alvarado L."/>
            <person name="Arachchi H.M."/>
            <person name="Berlin A."/>
            <person name="Chapman S.B."/>
            <person name="Gearin G."/>
            <person name="Goldberg J."/>
            <person name="Griggs A."/>
            <person name="Gujja S."/>
            <person name="Hansen M."/>
            <person name="Heiman D."/>
            <person name="Howarth C."/>
            <person name="Larimer J."/>
            <person name="Lui A."/>
            <person name="MacDonald P.J.P."/>
            <person name="McCowen C."/>
            <person name="Montmayeur A."/>
            <person name="Murphy C."/>
            <person name="Neiman D."/>
            <person name="Pearson M."/>
            <person name="Priest M."/>
            <person name="Roberts A."/>
            <person name="Saif S."/>
            <person name="Shea T."/>
            <person name="Sisk P."/>
            <person name="Stolte C."/>
            <person name="Sykes S."/>
            <person name="Wortman J."/>
            <person name="Nusbaum C."/>
            <person name="Birren B."/>
        </authorList>
    </citation>
    <scope>NUCLEOTIDE SEQUENCE [LARGE SCALE GENOMIC DNA]</scope>
    <source>
        <strain evidence="9 10">CCUG 37842</strain>
    </source>
</reference>
<evidence type="ECO:0000256" key="2">
    <source>
        <dbReference type="ARBA" id="ARBA00009904"/>
    </source>
</evidence>
<dbReference type="STRING" id="883113.HMPREF9708_00886"/>
<keyword evidence="4 8" id="KW-0812">Transmembrane</keyword>
<comment type="similarity">
    <text evidence="2">Belongs to the V-ATPase 116 kDa subunit family.</text>
</comment>
<evidence type="ECO:0000256" key="6">
    <source>
        <dbReference type="ARBA" id="ARBA00023065"/>
    </source>
</evidence>
<proteinExistence type="inferred from homology"/>
<evidence type="ECO:0000256" key="1">
    <source>
        <dbReference type="ARBA" id="ARBA00004141"/>
    </source>
</evidence>
<dbReference type="Proteomes" id="UP000006190">
    <property type="component" value="Unassembled WGS sequence"/>
</dbReference>
<evidence type="ECO:0000256" key="7">
    <source>
        <dbReference type="ARBA" id="ARBA00023136"/>
    </source>
</evidence>
<feature type="transmembrane region" description="Helical" evidence="8">
    <location>
        <begin position="365"/>
        <end position="385"/>
    </location>
</feature>
<feature type="transmembrane region" description="Helical" evidence="8">
    <location>
        <begin position="444"/>
        <end position="467"/>
    </location>
</feature>
<dbReference type="PANTHER" id="PTHR11629:SF63">
    <property type="entry name" value="V-TYPE PROTON ATPASE SUBUNIT A"/>
    <property type="match status" value="1"/>
</dbReference>
<protein>
    <submittedName>
        <fullName evidence="9">Uncharacterized protein</fullName>
    </submittedName>
</protein>
<dbReference type="RefSeq" id="WP_006309006.1">
    <property type="nucleotide sequence ID" value="NZ_JH601133.1"/>
</dbReference>
<accession>H3NJ47</accession>
<comment type="caution">
    <text evidence="9">The sequence shown here is derived from an EMBL/GenBank/DDBJ whole genome shotgun (WGS) entry which is preliminary data.</text>
</comment>
<dbReference type="Gene3D" id="3.30.70.2750">
    <property type="match status" value="1"/>
</dbReference>
<dbReference type="GO" id="GO:0016471">
    <property type="term" value="C:vacuolar proton-transporting V-type ATPase complex"/>
    <property type="evidence" value="ECO:0007669"/>
    <property type="project" value="TreeGrafter"/>
</dbReference>
<comment type="subcellular location">
    <subcellularLocation>
        <location evidence="1">Membrane</location>
        <topology evidence="1">Multi-pass membrane protein</topology>
    </subcellularLocation>
</comment>
<dbReference type="PATRIC" id="fig|883113.3.peg.881"/>
<evidence type="ECO:0000256" key="8">
    <source>
        <dbReference type="SAM" id="Phobius"/>
    </source>
</evidence>
<name>H3NJ47_9LACT</name>
<dbReference type="Pfam" id="PF01496">
    <property type="entry name" value="V_ATPase_I"/>
    <property type="match status" value="1"/>
</dbReference>
<gene>
    <name evidence="9" type="ORF">HMPREF9708_00886</name>
</gene>
<keyword evidence="7 8" id="KW-0472">Membrane</keyword>
<dbReference type="InterPro" id="IPR002490">
    <property type="entry name" value="V-ATPase_116kDa_su"/>
</dbReference>
<dbReference type="eggNOG" id="COG1269">
    <property type="taxonomic scope" value="Bacteria"/>
</dbReference>
<feature type="transmembrane region" description="Helical" evidence="8">
    <location>
        <begin position="479"/>
        <end position="500"/>
    </location>
</feature>
<evidence type="ECO:0000256" key="5">
    <source>
        <dbReference type="ARBA" id="ARBA00022989"/>
    </source>
</evidence>
<dbReference type="Gene3D" id="3.30.70.2170">
    <property type="match status" value="1"/>
</dbReference>
<keyword evidence="5 8" id="KW-1133">Transmembrane helix</keyword>
<evidence type="ECO:0000256" key="3">
    <source>
        <dbReference type="ARBA" id="ARBA00022448"/>
    </source>
</evidence>
<keyword evidence="3" id="KW-0813">Transport</keyword>
<sequence length="642" mass="72784">MAIAKMAKLRAIVEESNRDLLMRELQAVQRVEVKPVDTEALSVIHQAPDQQEASDLENALDDVRAAMKYLESYLPSRSFKEQYITPLPVMTIDELESQLDLTHVKKVTDKVWQEKRKLETIDSDLQSLDSETDFLRNWQNLETIPNYHQPGKHTKLYLGMVPQTNDNEYIQAIRQHPKLIVEEIYQNKEEIGLVVAVNLDDAREANEFLTKNRFQNLDYRFKELPATTLKADYQRAEDLRKEALDVRKHLGTFTEEYDQLKVAEEMLYAQVERKKAQVHSINTDRLFAVEGWVVAEEADAIIDRIEQKLHDAVYLELAEVEAHEMDDVPTELKNNRLVEPFETVTSMYGVPKYQGFDPSGSLAPYYWTFFGMMIADLGYGLLLWLGTLIPLKFFNIGKDMKKNLRFFHYLSYSAILWGLIYGSVFGESLPFRLLSPTENVIEVLALSIGLGFIQILHGLAINTWLNWKDDKLAAIKDGLSWILMLVGFVIAIVGPMLLKMPILQKVGLYLAAIAALMILVIAIMKSKNKAAGVAAGLYDLYGVSGYLGDIVSYSRLMALGISGGSIALAFNILVAYLPPVARFSVGIVLIVFLQLFNFGLSLLSAYVHSARLIFVEFFGKFYEGGGRSFAPLKFLDKHLNIK</sequence>
<keyword evidence="10" id="KW-1185">Reference proteome</keyword>
<keyword evidence="6" id="KW-0406">Ion transport</keyword>
<feature type="transmembrane region" description="Helical" evidence="8">
    <location>
        <begin position="406"/>
        <end position="424"/>
    </location>
</feature>
<feature type="transmembrane region" description="Helical" evidence="8">
    <location>
        <begin position="583"/>
        <end position="607"/>
    </location>
</feature>
<evidence type="ECO:0000313" key="9">
    <source>
        <dbReference type="EMBL" id="EHR37128.1"/>
    </source>
</evidence>
<feature type="transmembrane region" description="Helical" evidence="8">
    <location>
        <begin position="506"/>
        <end position="524"/>
    </location>
</feature>
<dbReference type="OrthoDB" id="9803814at2"/>
<evidence type="ECO:0000313" key="10">
    <source>
        <dbReference type="Proteomes" id="UP000006190"/>
    </source>
</evidence>
<organism evidence="9 10">
    <name type="scientific">Facklamia languida CCUG 37842</name>
    <dbReference type="NCBI Taxonomy" id="883113"/>
    <lineage>
        <taxon>Bacteria</taxon>
        <taxon>Bacillati</taxon>
        <taxon>Bacillota</taxon>
        <taxon>Bacilli</taxon>
        <taxon>Lactobacillales</taxon>
        <taxon>Aerococcaceae</taxon>
        <taxon>Facklamia</taxon>
    </lineage>
</organism>
<dbReference type="HOGENOM" id="CLU_025558_1_0_9"/>
<dbReference type="GO" id="GO:0007035">
    <property type="term" value="P:vacuolar acidification"/>
    <property type="evidence" value="ECO:0007669"/>
    <property type="project" value="TreeGrafter"/>
</dbReference>
<dbReference type="PANTHER" id="PTHR11629">
    <property type="entry name" value="VACUOLAR PROTON ATPASES"/>
    <property type="match status" value="1"/>
</dbReference>